<gene>
    <name evidence="1" type="ORF">DPMN_033783</name>
</gene>
<comment type="caution">
    <text evidence="1">The sequence shown here is derived from an EMBL/GenBank/DDBJ whole genome shotgun (WGS) entry which is preliminary data.</text>
</comment>
<evidence type="ECO:0000313" key="1">
    <source>
        <dbReference type="EMBL" id="KAH3870595.1"/>
    </source>
</evidence>
<accession>A0A9D4M6C4</accession>
<reference evidence="1" key="1">
    <citation type="journal article" date="2019" name="bioRxiv">
        <title>The Genome of the Zebra Mussel, Dreissena polymorpha: A Resource for Invasive Species Research.</title>
        <authorList>
            <person name="McCartney M.A."/>
            <person name="Auch B."/>
            <person name="Kono T."/>
            <person name="Mallez S."/>
            <person name="Zhang Y."/>
            <person name="Obille A."/>
            <person name="Becker A."/>
            <person name="Abrahante J.E."/>
            <person name="Garbe J."/>
            <person name="Badalamenti J.P."/>
            <person name="Herman A."/>
            <person name="Mangelson H."/>
            <person name="Liachko I."/>
            <person name="Sullivan S."/>
            <person name="Sone E.D."/>
            <person name="Koren S."/>
            <person name="Silverstein K.A.T."/>
            <person name="Beckman K.B."/>
            <person name="Gohl D.M."/>
        </authorList>
    </citation>
    <scope>NUCLEOTIDE SEQUENCE</scope>
    <source>
        <strain evidence="1">Duluth1</strain>
        <tissue evidence="1">Whole animal</tissue>
    </source>
</reference>
<dbReference type="InterPro" id="IPR015943">
    <property type="entry name" value="WD40/YVTN_repeat-like_dom_sf"/>
</dbReference>
<dbReference type="SUPFAM" id="SSF63829">
    <property type="entry name" value="Calcium-dependent phosphotriesterase"/>
    <property type="match status" value="1"/>
</dbReference>
<proteinExistence type="predicted"/>
<keyword evidence="2" id="KW-1185">Reference proteome</keyword>
<dbReference type="EMBL" id="JAIWYP010000002">
    <property type="protein sequence ID" value="KAH3870595.1"/>
    <property type="molecule type" value="Genomic_DNA"/>
</dbReference>
<sequence length="157" mass="17153">MVVSTFDDPRPARMLSVDGVENDFDNLTFPVTTYTIDESMCTYVQSKNTLVLADRNAHTVYMFDTVKGAYTAVTNENIQEPRCCCVGPGDTVLVCSMNKKSIVHLSVDDGDIVGTYPVDMTLPYSICVSNEGTRLAVSNCAGGLKQLQLYKISPTMS</sequence>
<protein>
    <submittedName>
        <fullName evidence="1">Uncharacterized protein</fullName>
    </submittedName>
</protein>
<name>A0A9D4M6C4_DREPO</name>
<organism evidence="1 2">
    <name type="scientific">Dreissena polymorpha</name>
    <name type="common">Zebra mussel</name>
    <name type="synonym">Mytilus polymorpha</name>
    <dbReference type="NCBI Taxonomy" id="45954"/>
    <lineage>
        <taxon>Eukaryota</taxon>
        <taxon>Metazoa</taxon>
        <taxon>Spiralia</taxon>
        <taxon>Lophotrochozoa</taxon>
        <taxon>Mollusca</taxon>
        <taxon>Bivalvia</taxon>
        <taxon>Autobranchia</taxon>
        <taxon>Heteroconchia</taxon>
        <taxon>Euheterodonta</taxon>
        <taxon>Imparidentia</taxon>
        <taxon>Neoheterodontei</taxon>
        <taxon>Myida</taxon>
        <taxon>Dreissenoidea</taxon>
        <taxon>Dreissenidae</taxon>
        <taxon>Dreissena</taxon>
    </lineage>
</organism>
<evidence type="ECO:0000313" key="2">
    <source>
        <dbReference type="Proteomes" id="UP000828390"/>
    </source>
</evidence>
<dbReference type="AlphaFoldDB" id="A0A9D4M6C4"/>
<dbReference type="Gene3D" id="2.130.10.10">
    <property type="entry name" value="YVTN repeat-like/Quinoprotein amine dehydrogenase"/>
    <property type="match status" value="1"/>
</dbReference>
<dbReference type="Proteomes" id="UP000828390">
    <property type="component" value="Unassembled WGS sequence"/>
</dbReference>
<reference evidence="1" key="2">
    <citation type="submission" date="2020-11" db="EMBL/GenBank/DDBJ databases">
        <authorList>
            <person name="McCartney M.A."/>
            <person name="Auch B."/>
            <person name="Kono T."/>
            <person name="Mallez S."/>
            <person name="Becker A."/>
            <person name="Gohl D.M."/>
            <person name="Silverstein K.A.T."/>
            <person name="Koren S."/>
            <person name="Bechman K.B."/>
            <person name="Herman A."/>
            <person name="Abrahante J.E."/>
            <person name="Garbe J."/>
        </authorList>
    </citation>
    <scope>NUCLEOTIDE SEQUENCE</scope>
    <source>
        <strain evidence="1">Duluth1</strain>
        <tissue evidence="1">Whole animal</tissue>
    </source>
</reference>